<name>A0AAW0TLA1_SCYPA</name>
<dbReference type="EMBL" id="JARAKH010000030">
    <property type="protein sequence ID" value="KAK8387212.1"/>
    <property type="molecule type" value="Genomic_DNA"/>
</dbReference>
<sequence>MRGRAFLYPASHLTIALGLRSCHSPRCCLIFFLNAKQEQRNDPDRSWQFPGGWTFRRTGGHRCKQTREKVHDSTILPNEDKVQ</sequence>
<accession>A0AAW0TLA1</accession>
<proteinExistence type="predicted"/>
<evidence type="ECO:0000313" key="1">
    <source>
        <dbReference type="EMBL" id="KAK8387212.1"/>
    </source>
</evidence>
<keyword evidence="2" id="KW-1185">Reference proteome</keyword>
<dbReference type="Proteomes" id="UP001487740">
    <property type="component" value="Unassembled WGS sequence"/>
</dbReference>
<dbReference type="AlphaFoldDB" id="A0AAW0TLA1"/>
<evidence type="ECO:0008006" key="3">
    <source>
        <dbReference type="Google" id="ProtNLM"/>
    </source>
</evidence>
<evidence type="ECO:0000313" key="2">
    <source>
        <dbReference type="Proteomes" id="UP001487740"/>
    </source>
</evidence>
<comment type="caution">
    <text evidence="1">The sequence shown here is derived from an EMBL/GenBank/DDBJ whole genome shotgun (WGS) entry which is preliminary data.</text>
</comment>
<reference evidence="1 2" key="1">
    <citation type="submission" date="2023-03" db="EMBL/GenBank/DDBJ databases">
        <title>High-quality genome of Scylla paramamosain provides insights in environmental adaptation.</title>
        <authorList>
            <person name="Zhang L."/>
        </authorList>
    </citation>
    <scope>NUCLEOTIDE SEQUENCE [LARGE SCALE GENOMIC DNA]</scope>
    <source>
        <strain evidence="1">LZ_2023a</strain>
        <tissue evidence="1">Muscle</tissue>
    </source>
</reference>
<protein>
    <recommendedName>
        <fullName evidence="3">Secreted protein</fullName>
    </recommendedName>
</protein>
<organism evidence="1 2">
    <name type="scientific">Scylla paramamosain</name>
    <name type="common">Mud crab</name>
    <dbReference type="NCBI Taxonomy" id="85552"/>
    <lineage>
        <taxon>Eukaryota</taxon>
        <taxon>Metazoa</taxon>
        <taxon>Ecdysozoa</taxon>
        <taxon>Arthropoda</taxon>
        <taxon>Crustacea</taxon>
        <taxon>Multicrustacea</taxon>
        <taxon>Malacostraca</taxon>
        <taxon>Eumalacostraca</taxon>
        <taxon>Eucarida</taxon>
        <taxon>Decapoda</taxon>
        <taxon>Pleocyemata</taxon>
        <taxon>Brachyura</taxon>
        <taxon>Eubrachyura</taxon>
        <taxon>Portunoidea</taxon>
        <taxon>Portunidae</taxon>
        <taxon>Portuninae</taxon>
        <taxon>Scylla</taxon>
    </lineage>
</organism>
<gene>
    <name evidence="1" type="ORF">O3P69_018093</name>
</gene>